<organism evidence="2">
    <name type="scientific">marine metagenome</name>
    <dbReference type="NCBI Taxonomy" id="408172"/>
    <lineage>
        <taxon>unclassified sequences</taxon>
        <taxon>metagenomes</taxon>
        <taxon>ecological metagenomes</taxon>
    </lineage>
</organism>
<dbReference type="InterPro" id="IPR004843">
    <property type="entry name" value="Calcineurin-like_PHP"/>
</dbReference>
<evidence type="ECO:0000313" key="2">
    <source>
        <dbReference type="EMBL" id="SVA86313.1"/>
    </source>
</evidence>
<evidence type="ECO:0000259" key="1">
    <source>
        <dbReference type="Pfam" id="PF00149"/>
    </source>
</evidence>
<dbReference type="InterPro" id="IPR050535">
    <property type="entry name" value="DNA_Repair-Maintenance_Comp"/>
</dbReference>
<dbReference type="GO" id="GO:0008408">
    <property type="term" value="F:3'-5' exonuclease activity"/>
    <property type="evidence" value="ECO:0007669"/>
    <property type="project" value="InterPro"/>
</dbReference>
<reference evidence="2" key="1">
    <citation type="submission" date="2018-05" db="EMBL/GenBank/DDBJ databases">
        <authorList>
            <person name="Lanie J.A."/>
            <person name="Ng W.-L."/>
            <person name="Kazmierczak K.M."/>
            <person name="Andrzejewski T.M."/>
            <person name="Davidsen T.M."/>
            <person name="Wayne K.J."/>
            <person name="Tettelin H."/>
            <person name="Glass J.I."/>
            <person name="Rusch D."/>
            <person name="Podicherti R."/>
            <person name="Tsui H.-C.T."/>
            <person name="Winkler M.E."/>
        </authorList>
    </citation>
    <scope>NUCLEOTIDE SEQUENCE</scope>
</reference>
<dbReference type="NCBIfam" id="TIGR00619">
    <property type="entry name" value="sbcd"/>
    <property type="match status" value="1"/>
</dbReference>
<sequence>MRILHFADLHIGVENYGRTDPTSFLSTRLLDFLQSLDELVEYAIDYEVDVVILAGDAYKNRDPSQTQQRELARRLAKLSKAGIPTFLLVGNHDLPNALGRATAIDIYDTLQIPLISVGDNLQTYIISTAKGPIQIVALPWPKKSKLLSVEDTKGMSIDELNLRVQNRLSEGIRQLAQDLDPNMPAILAGHVTVHGAKLGSERTMMLGQDHHLLISD</sequence>
<gene>
    <name evidence="2" type="ORF">METZ01_LOCUS139167</name>
</gene>
<dbReference type="InterPro" id="IPR004593">
    <property type="entry name" value="SbcD"/>
</dbReference>
<dbReference type="PANTHER" id="PTHR30337">
    <property type="entry name" value="COMPONENT OF ATP-DEPENDENT DSDNA EXONUCLEASE"/>
    <property type="match status" value="1"/>
</dbReference>
<dbReference type="GO" id="GO:0004519">
    <property type="term" value="F:endonuclease activity"/>
    <property type="evidence" value="ECO:0007669"/>
    <property type="project" value="InterPro"/>
</dbReference>
<dbReference type="GO" id="GO:0006259">
    <property type="term" value="P:DNA metabolic process"/>
    <property type="evidence" value="ECO:0007669"/>
    <property type="project" value="InterPro"/>
</dbReference>
<dbReference type="Pfam" id="PF00149">
    <property type="entry name" value="Metallophos"/>
    <property type="match status" value="1"/>
</dbReference>
<feature type="non-terminal residue" evidence="2">
    <location>
        <position position="216"/>
    </location>
</feature>
<feature type="domain" description="Calcineurin-like phosphoesterase" evidence="1">
    <location>
        <begin position="1"/>
        <end position="197"/>
    </location>
</feature>
<dbReference type="PANTHER" id="PTHR30337:SF0">
    <property type="entry name" value="NUCLEASE SBCCD SUBUNIT D"/>
    <property type="match status" value="1"/>
</dbReference>
<dbReference type="EMBL" id="UINC01020589">
    <property type="protein sequence ID" value="SVA86313.1"/>
    <property type="molecule type" value="Genomic_DNA"/>
</dbReference>
<accession>A0A381ZC22</accession>
<dbReference type="SUPFAM" id="SSF56300">
    <property type="entry name" value="Metallo-dependent phosphatases"/>
    <property type="match status" value="1"/>
</dbReference>
<dbReference type="AlphaFoldDB" id="A0A381ZC22"/>
<name>A0A381ZC22_9ZZZZ</name>
<protein>
    <recommendedName>
        <fullName evidence="1">Calcineurin-like phosphoesterase domain-containing protein</fullName>
    </recommendedName>
</protein>
<dbReference type="Gene3D" id="3.60.21.10">
    <property type="match status" value="1"/>
</dbReference>
<proteinExistence type="predicted"/>
<dbReference type="InterPro" id="IPR029052">
    <property type="entry name" value="Metallo-depent_PP-like"/>
</dbReference>